<feature type="domain" description="CNH" evidence="5">
    <location>
        <begin position="177"/>
        <end position="501"/>
    </location>
</feature>
<dbReference type="EMBL" id="GL833145">
    <property type="protein sequence ID" value="EGB05026.1"/>
    <property type="molecule type" value="Genomic_DNA"/>
</dbReference>
<name>F0YIN5_AURAN</name>
<dbReference type="Gene3D" id="2.60.40.1480">
    <property type="entry name" value="Coatomer, gamma subunit, appendage domain"/>
    <property type="match status" value="1"/>
</dbReference>
<dbReference type="GO" id="GO:0006914">
    <property type="term" value="P:autophagy"/>
    <property type="evidence" value="ECO:0007669"/>
    <property type="project" value="TreeGrafter"/>
</dbReference>
<keyword evidence="7" id="KW-1185">Reference proteome</keyword>
<keyword evidence="4" id="KW-0653">Protein transport</keyword>
<dbReference type="GO" id="GO:0034058">
    <property type="term" value="P:endosomal vesicle fusion"/>
    <property type="evidence" value="ECO:0007669"/>
    <property type="project" value="TreeGrafter"/>
</dbReference>
<dbReference type="KEGG" id="aaf:AURANDRAFT_72369"/>
<sequence>MPPRTRAGADGGDDDEPTLLSIVELNKLFKDVIVFTPQSGVHDANKALFRGWTRSIMLHAPVLEIVGRHAKADFETIYDSEWAKINQSERPQAEHMLMDDDRRSTEKGKGTTGYHTWLEANYSKAFYVGESRRGVSGGRQDLEFEASIAVYVNRPHYAKFLEAILVDPQHRNILKTEPHISSCTVAPAQRKRPRLFTGTAGGAVRAYDCREGSKFEVHDSASVEAIKNNESRGRGCVSQLAIFDAQAVLVAVVDGVLIAYDSNSLRATAQVQNAQGVSFFSAHVPSRTLVLFLKKKALVYFWQRGGGLKDAKKEFLLPDTPISGCCVSDICMVVANKRSFHIFRIDLPNDCGETSVSAKKRGVFSLRGGKSPKGACDGSTSDWPMRKILDAPGGTGALLIIPGSQSSPGKKRLIASSQSRGILYGIHALTTFLVLPSLQLLNPLEERITWTTAPIMLKSTSAFIVGLLGNTLEVHFIPSLALVQKISLEGGFIATTLCGGVRDELADDCESNTGDFLNVTDISPALKPLSKLDAMRNMSNQTRSRNSGGTPSLDDLFCLGDTGGFVLRMTSVDDQVQNLLDSAQYEDALALCASSARKFHGDSRLVEERYAYALYSRGDFEGASQHWLNAETAPQAVADLFPSIRPPELSTRLGLRSDDGEFAVLETVSREKHHALSSMPLLRGASLSRAAAAIASFFEITRRRLNARSSEGSMLDYKNTETVCDQLALVDTMLIAVWLQCSPPRIKDVVALLRDPGQRCELEYVAPLLAAGGAVYAEPLLWLYRSKHAHQRALALLVETRCCGDVNGAWDRVQFLRWKTRYLQWLWFSDDQRNTNLALEHAPSVFAASPALGLAVFTGTLVDIQGDEDPLEVPLSVRVPAYDVVTWMKDLKLRAVQAGEKSSGPSFWQVPPCLSCELGAGGSLALDDGAAVACVYLEYLVSAGEDSPMLHNELGYLLLDGLKRIGGSDHESSSIYRQWLRTFLMRSKNYDAKAQLSWLPETFLHERALVLARMQNHKAVLKIYAISLRDDKLAEDYCENIWGEATQSRDTRLVTEPHNPEILSNTASDVYTTLANIYASQLVIQHSTTDATLPCAVALGKALGFMHRNLNRLHPAKVLNALPVDLSLSCYAKFTEALIRSSESERRAALVQHNLRRVEFVNLKYELTRQQIKQQSTMSAVPELASLGRVKRSLTPVVLSECTEGGEAYHVSCTRHALDSHVVLQFHVTNNARGQQLQNVRVRVEPLGDADLYAHHAEVPLQILPFESTGSCYVVFRTYPAVGIVSSLFACELRFVVVDPGDLNVSGAYLEEILLQNLELPASEL</sequence>
<dbReference type="PANTHER" id="PTHR12894:SF27">
    <property type="entry name" value="TRANSFORMING GROWTH FACTOR-BETA RECEPTOR-ASSOCIATED PROTEIN 1"/>
    <property type="match status" value="1"/>
</dbReference>
<dbReference type="Pfam" id="PF08752">
    <property type="entry name" value="COP-gamma_platf"/>
    <property type="match status" value="1"/>
</dbReference>
<gene>
    <name evidence="6" type="ORF">AURANDRAFT_72369</name>
</gene>
<dbReference type="InParanoid" id="F0YIN5"/>
<dbReference type="OrthoDB" id="5325112at2759"/>
<accession>F0YIN5</accession>
<evidence type="ECO:0000256" key="2">
    <source>
        <dbReference type="ARBA" id="ARBA00022448"/>
    </source>
</evidence>
<dbReference type="PROSITE" id="PS50219">
    <property type="entry name" value="CNH"/>
    <property type="match status" value="1"/>
</dbReference>
<dbReference type="GeneID" id="20228678"/>
<evidence type="ECO:0000259" key="5">
    <source>
        <dbReference type="PROSITE" id="PS50219"/>
    </source>
</evidence>
<dbReference type="Proteomes" id="UP000002729">
    <property type="component" value="Unassembled WGS sequence"/>
</dbReference>
<dbReference type="InterPro" id="IPR013040">
    <property type="entry name" value="Coatomer_gsu_app_Ig-like_dom"/>
</dbReference>
<dbReference type="GO" id="GO:0030126">
    <property type="term" value="C:COPI vesicle coat"/>
    <property type="evidence" value="ECO:0007669"/>
    <property type="project" value="InterPro"/>
</dbReference>
<comment type="subcellular location">
    <subcellularLocation>
        <location evidence="1">Cytoplasm</location>
    </subcellularLocation>
</comment>
<keyword evidence="3" id="KW-0963">Cytoplasm</keyword>
<dbReference type="GO" id="GO:0005198">
    <property type="term" value="F:structural molecule activity"/>
    <property type="evidence" value="ECO:0007669"/>
    <property type="project" value="InterPro"/>
</dbReference>
<reference evidence="6 7" key="1">
    <citation type="journal article" date="2011" name="Proc. Natl. Acad. Sci. U.S.A.">
        <title>Niche of harmful alga Aureococcus anophagefferens revealed through ecogenomics.</title>
        <authorList>
            <person name="Gobler C.J."/>
            <person name="Berry D.L."/>
            <person name="Dyhrman S.T."/>
            <person name="Wilhelm S.W."/>
            <person name="Salamov A."/>
            <person name="Lobanov A.V."/>
            <person name="Zhang Y."/>
            <person name="Collier J.L."/>
            <person name="Wurch L.L."/>
            <person name="Kustka A.B."/>
            <person name="Dill B.D."/>
            <person name="Shah M."/>
            <person name="VerBerkmoes N.C."/>
            <person name="Kuo A."/>
            <person name="Terry A."/>
            <person name="Pangilinan J."/>
            <person name="Lindquist E.A."/>
            <person name="Lucas S."/>
            <person name="Paulsen I.T."/>
            <person name="Hattenrath-Lehmann T.K."/>
            <person name="Talmage S.C."/>
            <person name="Walker E.A."/>
            <person name="Koch F."/>
            <person name="Burson A.M."/>
            <person name="Marcoval M.A."/>
            <person name="Tang Y.Z."/>
            <person name="Lecleir G.R."/>
            <person name="Coyne K.J."/>
            <person name="Berg G.M."/>
            <person name="Bertrand E.M."/>
            <person name="Saito M.A."/>
            <person name="Gladyshev V.N."/>
            <person name="Grigoriev I.V."/>
        </authorList>
    </citation>
    <scope>NUCLEOTIDE SEQUENCE [LARGE SCALE GENOMIC DNA]</scope>
    <source>
        <strain evidence="7">CCMP 1984</strain>
    </source>
</reference>
<dbReference type="eggNOG" id="KOG2063">
    <property type="taxonomic scope" value="Eukaryota"/>
</dbReference>
<dbReference type="PANTHER" id="PTHR12894">
    <property type="entry name" value="CNH DOMAIN CONTAINING"/>
    <property type="match status" value="1"/>
</dbReference>
<dbReference type="RefSeq" id="XP_009040377.1">
    <property type="nucleotide sequence ID" value="XM_009042129.1"/>
</dbReference>
<protein>
    <recommendedName>
        <fullName evidence="5">CNH domain-containing protein</fullName>
    </recommendedName>
</protein>
<evidence type="ECO:0000256" key="4">
    <source>
        <dbReference type="ARBA" id="ARBA00022927"/>
    </source>
</evidence>
<dbReference type="SUPFAM" id="SSF49348">
    <property type="entry name" value="Clathrin adaptor appendage domain"/>
    <property type="match status" value="1"/>
</dbReference>
<keyword evidence="2" id="KW-0813">Transport</keyword>
<dbReference type="InterPro" id="IPR037067">
    <property type="entry name" value="Coatomer_gsu_app_sf"/>
</dbReference>
<dbReference type="InterPro" id="IPR013041">
    <property type="entry name" value="Clathrin_app_Ig-like_sf"/>
</dbReference>
<dbReference type="GO" id="GO:0006886">
    <property type="term" value="P:intracellular protein transport"/>
    <property type="evidence" value="ECO:0007669"/>
    <property type="project" value="InterPro"/>
</dbReference>
<evidence type="ECO:0000313" key="7">
    <source>
        <dbReference type="Proteomes" id="UP000002729"/>
    </source>
</evidence>
<dbReference type="InterPro" id="IPR036322">
    <property type="entry name" value="WD40_repeat_dom_sf"/>
</dbReference>
<dbReference type="InterPro" id="IPR032914">
    <property type="entry name" value="Vam6/VPS39/TRAP1"/>
</dbReference>
<organism evidence="7">
    <name type="scientific">Aureococcus anophagefferens</name>
    <name type="common">Harmful bloom alga</name>
    <dbReference type="NCBI Taxonomy" id="44056"/>
    <lineage>
        <taxon>Eukaryota</taxon>
        <taxon>Sar</taxon>
        <taxon>Stramenopiles</taxon>
        <taxon>Ochrophyta</taxon>
        <taxon>Pelagophyceae</taxon>
        <taxon>Pelagomonadales</taxon>
        <taxon>Pelagomonadaceae</taxon>
        <taxon>Aureococcus</taxon>
    </lineage>
</organism>
<evidence type="ECO:0000256" key="3">
    <source>
        <dbReference type="ARBA" id="ARBA00022490"/>
    </source>
</evidence>
<proteinExistence type="predicted"/>
<dbReference type="eggNOG" id="KOG1078">
    <property type="taxonomic scope" value="Eukaryota"/>
</dbReference>
<evidence type="ECO:0000313" key="6">
    <source>
        <dbReference type="EMBL" id="EGB05026.1"/>
    </source>
</evidence>
<evidence type="ECO:0000256" key="1">
    <source>
        <dbReference type="ARBA" id="ARBA00004496"/>
    </source>
</evidence>
<dbReference type="InterPro" id="IPR001180">
    <property type="entry name" value="CNH_dom"/>
</dbReference>
<dbReference type="SUPFAM" id="SSF50978">
    <property type="entry name" value="WD40 repeat-like"/>
    <property type="match status" value="1"/>
</dbReference>